<dbReference type="Proteomes" id="UP001235939">
    <property type="component" value="Chromosome 12"/>
</dbReference>
<dbReference type="EMBL" id="CP092874">
    <property type="protein sequence ID" value="UYV74639.1"/>
    <property type="molecule type" value="Genomic_DNA"/>
</dbReference>
<proteinExistence type="predicted"/>
<keyword evidence="2" id="KW-1185">Reference proteome</keyword>
<gene>
    <name evidence="1" type="ORF">LAZ67_12000374</name>
</gene>
<name>A0ABY6L0H6_9ARAC</name>
<evidence type="ECO:0000313" key="2">
    <source>
        <dbReference type="Proteomes" id="UP001235939"/>
    </source>
</evidence>
<protein>
    <submittedName>
        <fullName evidence="1">Uncharacterized protein</fullName>
    </submittedName>
</protein>
<reference evidence="1 2" key="1">
    <citation type="submission" date="2022-01" db="EMBL/GenBank/DDBJ databases">
        <title>A chromosomal length assembly of Cordylochernes scorpioides.</title>
        <authorList>
            <person name="Zeh D."/>
            <person name="Zeh J."/>
        </authorList>
    </citation>
    <scope>NUCLEOTIDE SEQUENCE [LARGE SCALE GENOMIC DNA]</scope>
    <source>
        <strain evidence="1">IN4F17</strain>
        <tissue evidence="1">Whole Body</tissue>
    </source>
</reference>
<organism evidence="1 2">
    <name type="scientific">Cordylochernes scorpioides</name>
    <dbReference type="NCBI Taxonomy" id="51811"/>
    <lineage>
        <taxon>Eukaryota</taxon>
        <taxon>Metazoa</taxon>
        <taxon>Ecdysozoa</taxon>
        <taxon>Arthropoda</taxon>
        <taxon>Chelicerata</taxon>
        <taxon>Arachnida</taxon>
        <taxon>Pseudoscorpiones</taxon>
        <taxon>Cheliferoidea</taxon>
        <taxon>Chernetidae</taxon>
        <taxon>Cordylochernes</taxon>
    </lineage>
</organism>
<sequence>MILWKIRIWIWKYGWKKWRAKRGKKTAAPNMEYKRCSSCIPEALTGTGQGRCAELMKLWGYTKDPNCACNIPQSMSHILDDCPLYKFNGGISNLHSVTPEALNWLKALPLRL</sequence>
<evidence type="ECO:0000313" key="1">
    <source>
        <dbReference type="EMBL" id="UYV74639.1"/>
    </source>
</evidence>
<accession>A0ABY6L0H6</accession>